<dbReference type="EMBL" id="BBXV01000008">
    <property type="protein sequence ID" value="GAQ16476.1"/>
    <property type="molecule type" value="Genomic_DNA"/>
</dbReference>
<reference evidence="2 3" key="2">
    <citation type="journal article" date="2016" name="Genome Announc.">
        <title>Draft Genome Sequence of Oceanobacillus picturae Heshi-B3, Isolated from Fermented Rice Bran in a Traditional Japanese Seafood Dish.</title>
        <authorList>
            <person name="Akuzawa S."/>
            <person name="Nagaoka J."/>
            <person name="Kanekatsu M."/>
            <person name="Kanesaki Y."/>
            <person name="Suzuki T."/>
        </authorList>
    </citation>
    <scope>NUCLEOTIDE SEQUENCE [LARGE SCALE GENOMIC DNA]</scope>
    <source>
        <strain evidence="2 3">Heshi-B3</strain>
    </source>
</reference>
<proteinExistence type="predicted"/>
<dbReference type="Proteomes" id="UP000052946">
    <property type="component" value="Unassembled WGS sequence"/>
</dbReference>
<evidence type="ECO:0000256" key="1">
    <source>
        <dbReference type="SAM" id="MobiDB-lite"/>
    </source>
</evidence>
<evidence type="ECO:0000313" key="2">
    <source>
        <dbReference type="EMBL" id="GAQ16476.1"/>
    </source>
</evidence>
<organism evidence="2 3">
    <name type="scientific">Oceanobacillus picturae</name>
    <dbReference type="NCBI Taxonomy" id="171693"/>
    <lineage>
        <taxon>Bacteria</taxon>
        <taxon>Bacillati</taxon>
        <taxon>Bacillota</taxon>
        <taxon>Bacilli</taxon>
        <taxon>Bacillales</taxon>
        <taxon>Bacillaceae</taxon>
        <taxon>Oceanobacillus</taxon>
    </lineage>
</organism>
<protein>
    <submittedName>
        <fullName evidence="2">Lysophospholipase</fullName>
    </submittedName>
</protein>
<feature type="region of interest" description="Disordered" evidence="1">
    <location>
        <begin position="1"/>
        <end position="27"/>
    </location>
</feature>
<evidence type="ECO:0000313" key="3">
    <source>
        <dbReference type="Proteomes" id="UP000052946"/>
    </source>
</evidence>
<sequence>MKTTPIVPTRNQLNEASEKPSTSSLVKIGMDRPTNVVRTLPIKPNVNAIFGRFVDRIKE</sequence>
<comment type="caution">
    <text evidence="2">The sequence shown here is derived from an EMBL/GenBank/DDBJ whole genome shotgun (WGS) entry which is preliminary data.</text>
</comment>
<gene>
    <name evidence="2" type="ORF">OPHB3_0399</name>
</gene>
<accession>A0A0U9HBP8</accession>
<reference evidence="3" key="1">
    <citation type="submission" date="2015-07" db="EMBL/GenBank/DDBJ databases">
        <title>Draft Genome Sequence of Oceanobacillus picturae Heshi-B3 that Was Isolated from Fermented Rice Bran with Aging Salted Mackerel, Which Was Named Heshiko as Traditional Fermented Seafood in Japan.</title>
        <authorList>
            <person name="Akuzawa S."/>
            <person name="Nakagawa J."/>
            <person name="Kanekatsu T."/>
            <person name="Kanesaki Y."/>
            <person name="Suzuki T."/>
        </authorList>
    </citation>
    <scope>NUCLEOTIDE SEQUENCE [LARGE SCALE GENOMIC DNA]</scope>
    <source>
        <strain evidence="3">Heshi-B3</strain>
    </source>
</reference>
<name>A0A0U9HBP8_9BACI</name>
<dbReference type="AlphaFoldDB" id="A0A0U9HBP8"/>
<feature type="compositionally biased region" description="Polar residues" evidence="1">
    <location>
        <begin position="9"/>
        <end position="25"/>
    </location>
</feature>